<dbReference type="OrthoDB" id="7346546at2"/>
<proteinExistence type="predicted"/>
<evidence type="ECO:0000256" key="1">
    <source>
        <dbReference type="SAM" id="SignalP"/>
    </source>
</evidence>
<dbReference type="STRING" id="634436.SAMN05216361_0437"/>
<evidence type="ECO:0008006" key="4">
    <source>
        <dbReference type="Google" id="ProtNLM"/>
    </source>
</evidence>
<name>A0A1M5EL29_9ALTE</name>
<feature type="signal peptide" evidence="1">
    <location>
        <begin position="1"/>
        <end position="40"/>
    </location>
</feature>
<sequence>MLKNSVIHRICNITVCRLTTATKRALVFACYLFLPASALANEHAHIHGHGQLLIAQDGSHWQLVFKFPAEDLLNIEHPAHNHENDSQTPTITSQFKTPSAVFSIAEGECTTAKSDLELPDIHHSDQHEDINLTYWLTCSEPLRQLTISVFDLTPSLDELEVQWVTANGQGRTELTPTIRELTL</sequence>
<keyword evidence="3" id="KW-1185">Reference proteome</keyword>
<evidence type="ECO:0000313" key="3">
    <source>
        <dbReference type="Proteomes" id="UP000184520"/>
    </source>
</evidence>
<gene>
    <name evidence="2" type="ORF">SAMN05216361_0437</name>
</gene>
<keyword evidence="1" id="KW-0732">Signal</keyword>
<accession>A0A1M5EL29</accession>
<dbReference type="InterPro" id="IPR021253">
    <property type="entry name" value="ZrgA-like"/>
</dbReference>
<evidence type="ECO:0000313" key="2">
    <source>
        <dbReference type="EMBL" id="SHF79844.1"/>
    </source>
</evidence>
<dbReference type="EMBL" id="FQWD01000001">
    <property type="protein sequence ID" value="SHF79844.1"/>
    <property type="molecule type" value="Genomic_DNA"/>
</dbReference>
<reference evidence="3" key="1">
    <citation type="submission" date="2016-11" db="EMBL/GenBank/DDBJ databases">
        <authorList>
            <person name="Varghese N."/>
            <person name="Submissions S."/>
        </authorList>
    </citation>
    <scope>NUCLEOTIDE SEQUENCE [LARGE SCALE GENOMIC DNA]</scope>
    <source>
        <strain evidence="3">CGMCC 1.8995</strain>
    </source>
</reference>
<dbReference type="RefSeq" id="WP_073317125.1">
    <property type="nucleotide sequence ID" value="NZ_FQWD01000001.1"/>
</dbReference>
<dbReference type="AlphaFoldDB" id="A0A1M5EL29"/>
<organism evidence="2 3">
    <name type="scientific">Marisediminitalea aggregata</name>
    <dbReference type="NCBI Taxonomy" id="634436"/>
    <lineage>
        <taxon>Bacteria</taxon>
        <taxon>Pseudomonadati</taxon>
        <taxon>Pseudomonadota</taxon>
        <taxon>Gammaproteobacteria</taxon>
        <taxon>Alteromonadales</taxon>
        <taxon>Alteromonadaceae</taxon>
        <taxon>Marisediminitalea</taxon>
    </lineage>
</organism>
<protein>
    <recommendedName>
        <fullName evidence="4">DUF2796 domain-containing protein</fullName>
    </recommendedName>
</protein>
<dbReference type="Pfam" id="PF10986">
    <property type="entry name" value="ZrgA"/>
    <property type="match status" value="1"/>
</dbReference>
<feature type="chain" id="PRO_5012928744" description="DUF2796 domain-containing protein" evidence="1">
    <location>
        <begin position="41"/>
        <end position="183"/>
    </location>
</feature>
<dbReference type="Proteomes" id="UP000184520">
    <property type="component" value="Unassembled WGS sequence"/>
</dbReference>